<dbReference type="OrthoDB" id="9450388at2759"/>
<dbReference type="InterPro" id="IPR013783">
    <property type="entry name" value="Ig-like_fold"/>
</dbReference>
<dbReference type="AlphaFoldDB" id="A0A8J6DJ11"/>
<sequence>MCCQLTNDAKGLPQTLRLDSVSELQSLPVDPRYLPGRGLRPALGDHTDPPRGGGPGEVDMRLLSLVLLLLALWHLRAELPLPGQLPPRAPSGPALVSIGSRDTVTLGPELTAPQPDSPGSFSRKGLVLEGSPGGTCCRRSDMGLPPWALLLLPLLPAGSPQEWPRYQLDVQRSVRAQEGQCVYVPCSFSHPRSSWSPPTPLMYWFREGDREDSDAPVATSAAGRRVKDETRGRFLLPGDPRTNNCSLVVRPATRADSGVYFFRVERGDIRYSYRHTKLTLDVTELTQKPHVHIGEPLRAGHPAELACSLPGTCEEAGPLAFSWAGAAVTSLDPAGRGTSTLSLTPGPQHHDSNLTCRVTLTRTGASTERTVRLNVTCAWEPGRVCAGVGVTGTVTASIAHGNGSGRSGVLGRPPAEGCVCSWHGPGPAEPPGLCASPSCSPLPLPAALGTLRNASFFSVPECQALHLLCEAPSNPPASLSWFRGSPALNGTRISNSSTLELSPAGPSVEGELTCLAQHPLGSQHFSLNLLAQYPPRLLDLSCSPEDEDRGLLCSCSARAWPAPALRWRLGEQLLEGSRSNGSVGYWGLWVNSSLRLSGVLSSEVRLICEAQNLRGSMSAALLLQPGKPVVLAGLVQGALGGAGAMAVLSLCLCLLFLGIAKARKDRGSGRPAAREDEDPVMGSVAWVSGQWPGVLAGSPPAPAPPAARGLFTNTAQPQLLSAVGSGPGCPCGAQRMEAPFLDDI</sequence>
<dbReference type="InterPro" id="IPR036179">
    <property type="entry name" value="Ig-like_dom_sf"/>
</dbReference>
<feature type="domain" description="Ig-like" evidence="14">
    <location>
        <begin position="164"/>
        <end position="279"/>
    </location>
</feature>
<feature type="transmembrane region" description="Helical" evidence="13">
    <location>
        <begin position="638"/>
        <end position="660"/>
    </location>
</feature>
<keyword evidence="10" id="KW-0393">Immunoglobulin domain</keyword>
<comment type="subcellular location">
    <subcellularLocation>
        <location evidence="1">Membrane</location>
        <topology evidence="1">Single-pass type I membrane protein</topology>
    </subcellularLocation>
</comment>
<evidence type="ECO:0000259" key="14">
    <source>
        <dbReference type="PROSITE" id="PS50835"/>
    </source>
</evidence>
<dbReference type="FunFam" id="2.60.40.10:FF:000829">
    <property type="entry name" value="Sialic acid-binding Ig-like lectin 8"/>
    <property type="match status" value="1"/>
</dbReference>
<organism evidence="15 16">
    <name type="scientific">Galemys pyrenaicus</name>
    <name type="common">Iberian desman</name>
    <name type="synonym">Pyrenean desman</name>
    <dbReference type="NCBI Taxonomy" id="202257"/>
    <lineage>
        <taxon>Eukaryota</taxon>
        <taxon>Metazoa</taxon>
        <taxon>Chordata</taxon>
        <taxon>Craniata</taxon>
        <taxon>Vertebrata</taxon>
        <taxon>Euteleostomi</taxon>
        <taxon>Mammalia</taxon>
        <taxon>Eutheria</taxon>
        <taxon>Laurasiatheria</taxon>
        <taxon>Eulipotyphla</taxon>
        <taxon>Talpidae</taxon>
        <taxon>Galemys</taxon>
    </lineage>
</organism>
<dbReference type="GO" id="GO:0030246">
    <property type="term" value="F:carbohydrate binding"/>
    <property type="evidence" value="ECO:0007669"/>
    <property type="project" value="UniProtKB-KW"/>
</dbReference>
<evidence type="ECO:0000256" key="4">
    <source>
        <dbReference type="ARBA" id="ARBA00022734"/>
    </source>
</evidence>
<dbReference type="InterPro" id="IPR007110">
    <property type="entry name" value="Ig-like_dom"/>
</dbReference>
<name>A0A8J6DJ11_GALPY</name>
<evidence type="ECO:0000256" key="7">
    <source>
        <dbReference type="ARBA" id="ARBA00023136"/>
    </source>
</evidence>
<dbReference type="GO" id="GO:0007155">
    <property type="term" value="P:cell adhesion"/>
    <property type="evidence" value="ECO:0007669"/>
    <property type="project" value="UniProtKB-KW"/>
</dbReference>
<gene>
    <name evidence="15" type="ORF">J0S82_008779</name>
</gene>
<evidence type="ECO:0000256" key="3">
    <source>
        <dbReference type="ARBA" id="ARBA00022729"/>
    </source>
</evidence>
<keyword evidence="2 13" id="KW-0812">Transmembrane</keyword>
<evidence type="ECO:0000256" key="12">
    <source>
        <dbReference type="SAM" id="MobiDB-lite"/>
    </source>
</evidence>
<evidence type="ECO:0000256" key="5">
    <source>
        <dbReference type="ARBA" id="ARBA00022889"/>
    </source>
</evidence>
<keyword evidence="5" id="KW-0130">Cell adhesion</keyword>
<accession>A0A8J6DJ11</accession>
<protein>
    <submittedName>
        <fullName evidence="15">Sialic acid-binding Ig-like lectin 5</fullName>
    </submittedName>
</protein>
<keyword evidence="9" id="KW-0325">Glycoprotein</keyword>
<dbReference type="SMART" id="SM00409">
    <property type="entry name" value="IG"/>
    <property type="match status" value="2"/>
</dbReference>
<dbReference type="SUPFAM" id="SSF48726">
    <property type="entry name" value="Immunoglobulin"/>
    <property type="match status" value="4"/>
</dbReference>
<keyword evidence="3" id="KW-0732">Signal</keyword>
<evidence type="ECO:0000256" key="8">
    <source>
        <dbReference type="ARBA" id="ARBA00023157"/>
    </source>
</evidence>
<dbReference type="PANTHER" id="PTHR12035">
    <property type="entry name" value="SIALIC ACID BINDING IMMUNOGLOBULIN-LIKE LECTIN"/>
    <property type="match status" value="1"/>
</dbReference>
<evidence type="ECO:0000256" key="9">
    <source>
        <dbReference type="ARBA" id="ARBA00023180"/>
    </source>
</evidence>
<dbReference type="PANTHER" id="PTHR12035:SF125">
    <property type="entry name" value="SIALIC ACID-BINDING IG-LIKE LECTIN 5"/>
    <property type="match status" value="1"/>
</dbReference>
<evidence type="ECO:0000256" key="10">
    <source>
        <dbReference type="ARBA" id="ARBA00023319"/>
    </source>
</evidence>
<evidence type="ECO:0000313" key="16">
    <source>
        <dbReference type="Proteomes" id="UP000700334"/>
    </source>
</evidence>
<feature type="region of interest" description="Disordered" evidence="12">
    <location>
        <begin position="29"/>
        <end position="55"/>
    </location>
</feature>
<evidence type="ECO:0000313" key="15">
    <source>
        <dbReference type="EMBL" id="KAG8511297.1"/>
    </source>
</evidence>
<proteinExistence type="inferred from homology"/>
<keyword evidence="6 13" id="KW-1133">Transmembrane helix</keyword>
<evidence type="ECO:0000256" key="1">
    <source>
        <dbReference type="ARBA" id="ARBA00004479"/>
    </source>
</evidence>
<dbReference type="GO" id="GO:0033691">
    <property type="term" value="F:sialic acid binding"/>
    <property type="evidence" value="ECO:0007669"/>
    <property type="project" value="TreeGrafter"/>
</dbReference>
<reference evidence="15" key="1">
    <citation type="journal article" date="2021" name="Evol. Appl.">
        <title>The genome of the Pyrenean desman and the effects of bottlenecks and inbreeding on the genomic landscape of an endangered species.</title>
        <authorList>
            <person name="Escoda L."/>
            <person name="Castresana J."/>
        </authorList>
    </citation>
    <scope>NUCLEOTIDE SEQUENCE</scope>
    <source>
        <strain evidence="15">IBE-C5619</strain>
    </source>
</reference>
<dbReference type="PROSITE" id="PS50835">
    <property type="entry name" value="IG_LIKE"/>
    <property type="match status" value="3"/>
</dbReference>
<dbReference type="InterPro" id="IPR013106">
    <property type="entry name" value="Ig_V-set"/>
</dbReference>
<keyword evidence="8" id="KW-1015">Disulfide bond</keyword>
<keyword evidence="4" id="KW-0430">Lectin</keyword>
<evidence type="ECO:0000256" key="6">
    <source>
        <dbReference type="ARBA" id="ARBA00022989"/>
    </source>
</evidence>
<evidence type="ECO:0000256" key="2">
    <source>
        <dbReference type="ARBA" id="ARBA00022692"/>
    </source>
</evidence>
<dbReference type="Proteomes" id="UP000700334">
    <property type="component" value="Unassembled WGS sequence"/>
</dbReference>
<dbReference type="Pfam" id="PF07686">
    <property type="entry name" value="V-set"/>
    <property type="match status" value="1"/>
</dbReference>
<comment type="similarity">
    <text evidence="11">Belongs to the immunoglobulin superfamily. SIGLEC (sialic acid binding Ig-like lectin) family.</text>
</comment>
<dbReference type="GO" id="GO:0005886">
    <property type="term" value="C:plasma membrane"/>
    <property type="evidence" value="ECO:0007669"/>
    <property type="project" value="TreeGrafter"/>
</dbReference>
<dbReference type="InterPro" id="IPR051036">
    <property type="entry name" value="SIGLEC"/>
</dbReference>
<feature type="domain" description="Ig-like" evidence="14">
    <location>
        <begin position="289"/>
        <end position="372"/>
    </location>
</feature>
<evidence type="ECO:0000256" key="13">
    <source>
        <dbReference type="SAM" id="Phobius"/>
    </source>
</evidence>
<dbReference type="EMBL" id="JAGFMF010011844">
    <property type="protein sequence ID" value="KAG8511297.1"/>
    <property type="molecule type" value="Genomic_DNA"/>
</dbReference>
<keyword evidence="7 13" id="KW-0472">Membrane</keyword>
<dbReference type="InterPro" id="IPR003599">
    <property type="entry name" value="Ig_sub"/>
</dbReference>
<feature type="domain" description="Ig-like" evidence="14">
    <location>
        <begin position="437"/>
        <end position="528"/>
    </location>
</feature>
<comment type="caution">
    <text evidence="15">The sequence shown here is derived from an EMBL/GenBank/DDBJ whole genome shotgun (WGS) entry which is preliminary data.</text>
</comment>
<dbReference type="Gene3D" id="2.60.40.10">
    <property type="entry name" value="Immunoglobulins"/>
    <property type="match status" value="3"/>
</dbReference>
<evidence type="ECO:0000256" key="11">
    <source>
        <dbReference type="ARBA" id="ARBA00038361"/>
    </source>
</evidence>
<keyword evidence="16" id="KW-1185">Reference proteome</keyword>